<dbReference type="InterPro" id="IPR039164">
    <property type="entry name" value="UBR1-like"/>
</dbReference>
<dbReference type="GO" id="GO:0016567">
    <property type="term" value="P:protein ubiquitination"/>
    <property type="evidence" value="ECO:0007669"/>
    <property type="project" value="UniProtKB-UniRule"/>
</dbReference>
<proteinExistence type="inferred from homology"/>
<sequence length="1853" mass="212871">MPPGEPVGSSSDPEKDPELQKSSKTPQKYEPQFKRNDWFVEPLVNFDADSSAMEDVLRAVQYWGEIAKDLRSQNYPIAEGIDNWKSFDQSTIQKARMLDDFLDLFITKKLYNDDKEYEILRVLIAQGMPYLDFIEKMMEVDFSLKCNTIWENDAVAFRCNTCAYTPCMSLCEACFVSNGHVGHDYTRFFSREGGACDCGNQDVIKASGNCSAHGDESKRPKYDMTDVCLAEYIVTKLLVRLFLEYRGWTRRQQRAEESYHQQSNEPVQRRPLFDIGEFTERDAKQTKKVVEFLQEISNYGGPMRQIVSEILQSKELYKALTEKTGEHYDESGRVELSLDWRTTHMFMDDRASVLPDGKYKFSHLSSIESTECFTLLDELIFWIDRQLFPQYLVNFGLSLLSEPGYRDAFAFRFFAWYPICGKVISELCISQSDNHRTEDRVSPACSRAVHVTVQMLSSAHLCEVLNEKVQLVKTIFDVTRYMICERLVDSEISLKHCNTFKEKPRFLNMSTNDGRPNWNVMTMVKNAALNHHGYWFVMGDIQNVLTHTAIAVDSVFDDACFGGSYMRMMCQMQGMNPIWRIISGNAQEHDLGEEVQRAYTLEFESLAVTLFNIVAAIQQEENLNAARRFCDHIKRQLEEWFHVLLPVSTYEERDERWSQVMRAQAYVVSFHIPLHRHISTALTHFTELPGFYEYIRSTLLEDEPLVRILLIHPLRIQVARSEIHCNMWVRNGGTARMSALIYSQSNVSSAFQTPDVDLIRFCAAHIEKDYFMETLTTSFNLTESIKVERGNYVETDAESHAMFQGCGDLEDRDVPEKRQPLHNRYRSLIREHPILIDRTILGYTDNMAYEDHLIRQEIFDLMARESFATKISIDFEIENPIAPMTGDPRIPIIGEFIRRHLVAGGVAPDESIADREYDPSLFDDDDLERRVVIRESEWIDPMFWGMFKLIAELVVVRVNSGATSEEHYRSEMVNCMAMGNVPYSRLRASISEKGSRGSELIDKHFERILKEIGEFNAPAEFSTHLQQGSYRLKTEIWDQEVCPVFFMMRSASLKQAREVFAKMQERERKNVIDKGEQALEERFWVPFRLINFDEKRRHQGIANIYNLLLTERFLIHCVAVLASEHDTLVKFHDGTIQLAVYLLTLGIKYVQQFKGDESIRKHMINIFHTPFKLVKERELDFYLTISSFMIRLLTMECKRNDQLIPVFRKVLAGDYDREKVTGGKMIYLARFMSILVSVSPAARELIQEKLQKEEVRLNQLVSQQQSAANKSPLDPVKKAAKEAAKRRMQAIMQNSAKKSAQTMKKLMTTEGMSADEVNTVDPSQQNRKMYQCPICGELETPNTVENPFGMLAKLTTNFVCEEQIDASFDPIESLLEYDAYQDYEAMSPQKETRRHYADKRRMAPIDASQPELAKIRAPLVGTDPKTCGHTAHIECFNAYRASLYDSRELNPDHLRQVQCPMCRYNANIILPITLDKPYLPFKTPPSPLSFSDAWKVMDVILKKAKAPVFQEDEKNMKYDATYSTRKGGGLYELQKGRKNSSDFTERQSTLESVTTSTYLVSLTVAIVERASLLRKMGAPERRKNSRTSLTEHLMTASVATSKDVDFDVTLSAMTNLFAKVTEDTLTRTPSSSPRPSTSRESPPNSEEIVPGLTADEMAAMVVKSPPKPPPTEITEHRLKIPLFVLEPKSTLVRMMAVLIDNQSVTKDIQREIAQDMIRACVGWVTSYTLFCLVLRLTEQEIRMLSNGDLKLEGVADHLLAEAESIARALMSNPEYFKHLMERVAGPDEIPTAEVFVKSIERCLLDFLRFSSELLIHCDLGSQDIVNFIHDPKIRLDESLSIMGIGINQKMRNN</sequence>
<dbReference type="STRING" id="135651.G0N739"/>
<feature type="domain" description="UBR-type" evidence="13">
    <location>
        <begin position="144"/>
        <end position="215"/>
    </location>
</feature>
<dbReference type="InterPro" id="IPR003126">
    <property type="entry name" value="Znf_UBR"/>
</dbReference>
<dbReference type="GO" id="GO:0008270">
    <property type="term" value="F:zinc ion binding"/>
    <property type="evidence" value="ECO:0007669"/>
    <property type="project" value="UniProtKB-UniRule"/>
</dbReference>
<dbReference type="EC" id="2.3.2.27" evidence="10"/>
<evidence type="ECO:0000256" key="9">
    <source>
        <dbReference type="PROSITE-ProRule" id="PRU00508"/>
    </source>
</evidence>
<evidence type="ECO:0000256" key="7">
    <source>
        <dbReference type="ARBA" id="ARBA00022833"/>
    </source>
</evidence>
<dbReference type="GO" id="GO:0071596">
    <property type="term" value="P:ubiquitin-dependent protein catabolic process via the N-end rule pathway"/>
    <property type="evidence" value="ECO:0007669"/>
    <property type="project" value="UniProtKB-UniRule"/>
</dbReference>
<evidence type="ECO:0000256" key="2">
    <source>
        <dbReference type="ARBA" id="ARBA00004906"/>
    </source>
</evidence>
<feature type="zinc finger region" description="UBR-type" evidence="9">
    <location>
        <begin position="144"/>
        <end position="215"/>
    </location>
</feature>
<name>G0N739_CAEBE</name>
<dbReference type="InParanoid" id="G0N739"/>
<dbReference type="GO" id="GO:0061630">
    <property type="term" value="F:ubiquitin protein ligase activity"/>
    <property type="evidence" value="ECO:0007669"/>
    <property type="project" value="UniProtKB-UniRule"/>
</dbReference>
<dbReference type="UniPathway" id="UPA00143"/>
<organism evidence="15">
    <name type="scientific">Caenorhabditis brenneri</name>
    <name type="common">Nematode worm</name>
    <dbReference type="NCBI Taxonomy" id="135651"/>
    <lineage>
        <taxon>Eukaryota</taxon>
        <taxon>Metazoa</taxon>
        <taxon>Ecdysozoa</taxon>
        <taxon>Nematoda</taxon>
        <taxon>Chromadorea</taxon>
        <taxon>Rhabditida</taxon>
        <taxon>Rhabditina</taxon>
        <taxon>Rhabditomorpha</taxon>
        <taxon>Rhabditoidea</taxon>
        <taxon>Rhabditidae</taxon>
        <taxon>Peloderinae</taxon>
        <taxon>Caenorhabditis</taxon>
    </lineage>
</organism>
<dbReference type="Proteomes" id="UP000008068">
    <property type="component" value="Unassembled WGS sequence"/>
</dbReference>
<accession>G0N739</accession>
<evidence type="ECO:0000256" key="12">
    <source>
        <dbReference type="SAM" id="MobiDB-lite"/>
    </source>
</evidence>
<dbReference type="CDD" id="cd19673">
    <property type="entry name" value="UBR-box_UBR3"/>
    <property type="match status" value="1"/>
</dbReference>
<keyword evidence="11" id="KW-0175">Coiled coil</keyword>
<comment type="similarity">
    <text evidence="8 10">Belongs to the E3 ubiquitin-protein ligase UBR1-like family.</text>
</comment>
<comment type="function">
    <text evidence="10">Ubiquitin ligase protein which is a component of the N-end rule pathway. Recognizes and binds to proteins bearing specific N-terminal residues that are destabilizing according to the N-end rule, leading to their ubiquitination and subsequent degradation.</text>
</comment>
<keyword evidence="6 10" id="KW-0833">Ubl conjugation pathway</keyword>
<evidence type="ECO:0000256" key="1">
    <source>
        <dbReference type="ARBA" id="ARBA00000900"/>
    </source>
</evidence>
<feature type="region of interest" description="Disordered" evidence="12">
    <location>
        <begin position="1624"/>
        <end position="1648"/>
    </location>
</feature>
<dbReference type="FunFam" id="2.10.110.30:FF:000002">
    <property type="entry name" value="Putative e3 ubiquitin-protein ligase ubr3"/>
    <property type="match status" value="1"/>
</dbReference>
<dbReference type="PANTHER" id="PTHR21497">
    <property type="entry name" value="UBIQUITIN LIGASE E3 ALPHA-RELATED"/>
    <property type="match status" value="1"/>
</dbReference>
<dbReference type="OMA" id="LTRAWCT"/>
<dbReference type="Pfam" id="PF02207">
    <property type="entry name" value="zf-UBR"/>
    <property type="match status" value="1"/>
</dbReference>
<gene>
    <name evidence="14" type="ORF">CAEBREN_23297</name>
</gene>
<dbReference type="PROSITE" id="PS51157">
    <property type="entry name" value="ZF_UBR"/>
    <property type="match status" value="1"/>
</dbReference>
<evidence type="ECO:0000313" key="14">
    <source>
        <dbReference type="EMBL" id="EGT54494.1"/>
    </source>
</evidence>
<feature type="coiled-coil region" evidence="11">
    <location>
        <begin position="1243"/>
        <end position="1270"/>
    </location>
</feature>
<dbReference type="GO" id="GO:0005737">
    <property type="term" value="C:cytoplasm"/>
    <property type="evidence" value="ECO:0007669"/>
    <property type="project" value="TreeGrafter"/>
</dbReference>
<feature type="region of interest" description="Disordered" evidence="12">
    <location>
        <begin position="1"/>
        <end position="30"/>
    </location>
</feature>
<dbReference type="InterPro" id="IPR055194">
    <property type="entry name" value="UBR1-like_WH"/>
</dbReference>
<feature type="compositionally biased region" description="Low complexity" evidence="12">
    <location>
        <begin position="1626"/>
        <end position="1647"/>
    </location>
</feature>
<keyword evidence="15" id="KW-1185">Reference proteome</keyword>
<keyword evidence="3 10" id="KW-0808">Transferase</keyword>
<keyword evidence="4 10" id="KW-0479">Metal-binding</keyword>
<evidence type="ECO:0000256" key="8">
    <source>
        <dbReference type="ARBA" id="ARBA00046341"/>
    </source>
</evidence>
<dbReference type="EMBL" id="GL379846">
    <property type="protein sequence ID" value="EGT54494.1"/>
    <property type="molecule type" value="Genomic_DNA"/>
</dbReference>
<comment type="pathway">
    <text evidence="2 10">Protein modification; protein ubiquitination.</text>
</comment>
<dbReference type="Pfam" id="PF22960">
    <property type="entry name" value="WHD_UBR1"/>
    <property type="match status" value="1"/>
</dbReference>
<evidence type="ECO:0000256" key="4">
    <source>
        <dbReference type="ARBA" id="ARBA00022723"/>
    </source>
</evidence>
<dbReference type="PANTHER" id="PTHR21497:SF39">
    <property type="entry name" value="E3 UBIQUITIN-PROTEIN LIGASE UBR3"/>
    <property type="match status" value="1"/>
</dbReference>
<reference evidence="15" key="1">
    <citation type="submission" date="2011-07" db="EMBL/GenBank/DDBJ databases">
        <authorList>
            <consortium name="Caenorhabditis brenneri Sequencing and Analysis Consortium"/>
            <person name="Wilson R.K."/>
        </authorList>
    </citation>
    <scope>NUCLEOTIDE SEQUENCE [LARGE SCALE GENOMIC DNA]</scope>
    <source>
        <strain evidence="15">PB2801</strain>
    </source>
</reference>
<evidence type="ECO:0000313" key="15">
    <source>
        <dbReference type="Proteomes" id="UP000008068"/>
    </source>
</evidence>
<dbReference type="HOGENOM" id="CLU_236248_0_0_1"/>
<evidence type="ECO:0000256" key="6">
    <source>
        <dbReference type="ARBA" id="ARBA00022786"/>
    </source>
</evidence>
<evidence type="ECO:0000256" key="3">
    <source>
        <dbReference type="ARBA" id="ARBA00022679"/>
    </source>
</evidence>
<evidence type="ECO:0000256" key="11">
    <source>
        <dbReference type="SAM" id="Coils"/>
    </source>
</evidence>
<dbReference type="Gene3D" id="2.10.110.30">
    <property type="match status" value="1"/>
</dbReference>
<protein>
    <recommendedName>
        <fullName evidence="10">E3 ubiquitin-protein ligase</fullName>
        <ecNumber evidence="10">2.3.2.27</ecNumber>
    </recommendedName>
</protein>
<dbReference type="OrthoDB" id="15304at2759"/>
<dbReference type="SMART" id="SM00396">
    <property type="entry name" value="ZnF_UBR1"/>
    <property type="match status" value="1"/>
</dbReference>
<dbReference type="eggNOG" id="KOG1139">
    <property type="taxonomic scope" value="Eukaryota"/>
</dbReference>
<dbReference type="GO" id="GO:0000151">
    <property type="term" value="C:ubiquitin ligase complex"/>
    <property type="evidence" value="ECO:0007669"/>
    <property type="project" value="TreeGrafter"/>
</dbReference>
<keyword evidence="5 10" id="KW-0863">Zinc-finger</keyword>
<keyword evidence="7 10" id="KW-0862">Zinc</keyword>
<evidence type="ECO:0000256" key="5">
    <source>
        <dbReference type="ARBA" id="ARBA00022771"/>
    </source>
</evidence>
<evidence type="ECO:0000259" key="13">
    <source>
        <dbReference type="PROSITE" id="PS51157"/>
    </source>
</evidence>
<comment type="catalytic activity">
    <reaction evidence="1 10">
        <text>S-ubiquitinyl-[E2 ubiquitin-conjugating enzyme]-L-cysteine + [acceptor protein]-L-lysine = [E2 ubiquitin-conjugating enzyme]-L-cysteine + N(6)-ubiquitinyl-[acceptor protein]-L-lysine.</text>
        <dbReference type="EC" id="2.3.2.27"/>
    </reaction>
</comment>
<dbReference type="FunCoup" id="G0N739">
    <property type="interactions" value="2141"/>
</dbReference>
<evidence type="ECO:0000256" key="10">
    <source>
        <dbReference type="RuleBase" id="RU366018"/>
    </source>
</evidence>
<feature type="compositionally biased region" description="Basic and acidic residues" evidence="12">
    <location>
        <begin position="12"/>
        <end position="21"/>
    </location>
</feature>